<dbReference type="GO" id="GO:0000407">
    <property type="term" value="C:phagophore assembly site"/>
    <property type="evidence" value="ECO:0007669"/>
    <property type="project" value="TreeGrafter"/>
</dbReference>
<keyword evidence="1" id="KW-0808">Transferase</keyword>
<keyword evidence="9" id="KW-1185">Reference proteome</keyword>
<dbReference type="Proteomes" id="UP000688137">
    <property type="component" value="Unassembled WGS sequence"/>
</dbReference>
<reference evidence="8" key="1">
    <citation type="submission" date="2021-01" db="EMBL/GenBank/DDBJ databases">
        <authorList>
            <consortium name="Genoscope - CEA"/>
            <person name="William W."/>
        </authorList>
    </citation>
    <scope>NUCLEOTIDE SEQUENCE</scope>
</reference>
<dbReference type="InterPro" id="IPR000719">
    <property type="entry name" value="Prot_kinase_dom"/>
</dbReference>
<dbReference type="InterPro" id="IPR017441">
    <property type="entry name" value="Protein_kinase_ATP_BS"/>
</dbReference>
<keyword evidence="3" id="KW-0418">Kinase</keyword>
<organism evidence="8 9">
    <name type="scientific">Paramecium primaurelia</name>
    <dbReference type="NCBI Taxonomy" id="5886"/>
    <lineage>
        <taxon>Eukaryota</taxon>
        <taxon>Sar</taxon>
        <taxon>Alveolata</taxon>
        <taxon>Ciliophora</taxon>
        <taxon>Intramacronucleata</taxon>
        <taxon>Oligohymenophorea</taxon>
        <taxon>Peniculida</taxon>
        <taxon>Parameciidae</taxon>
        <taxon>Paramecium</taxon>
    </lineage>
</organism>
<dbReference type="PROSITE" id="PS50011">
    <property type="entry name" value="PROTEIN_KINASE_DOM"/>
    <property type="match status" value="1"/>
</dbReference>
<dbReference type="GO" id="GO:0016020">
    <property type="term" value="C:membrane"/>
    <property type="evidence" value="ECO:0007669"/>
    <property type="project" value="TreeGrafter"/>
</dbReference>
<dbReference type="SMART" id="SM00220">
    <property type="entry name" value="S_TKc"/>
    <property type="match status" value="1"/>
</dbReference>
<dbReference type="OMA" id="FCKENAY"/>
<dbReference type="GO" id="GO:0004674">
    <property type="term" value="F:protein serine/threonine kinase activity"/>
    <property type="evidence" value="ECO:0007669"/>
    <property type="project" value="InterPro"/>
</dbReference>
<evidence type="ECO:0000313" key="8">
    <source>
        <dbReference type="EMBL" id="CAD8045460.1"/>
    </source>
</evidence>
<evidence type="ECO:0000256" key="4">
    <source>
        <dbReference type="ARBA" id="ARBA00022840"/>
    </source>
</evidence>
<sequence length="569" mass="67278">MSYETRVIMNYQFNTCDIIGRGFSSIVYKGINTITKENVAIKVIKRQFSDQLPLIQNEIQILSKLQGRNILKFYEHFTTQNNIYIITEYCRQGDLAQKLKQFGYLKQEYAVAIIRQIIDGIYVMAQQNIIHRDLKPQNILINEDAIKIADFGFAKPLNQLQNEMNVGTPLYMSPETIIKSQYNAKSDIWSLGVLFYEILFGCPPWQAQTEQELIFKMLNQRISFPDVPPVSETVKDFIKQCLIVDPYLRLGITELIKHPLIKRTTKKTEKFVRQTDTESTQQTIKSEIPNSSEPWTSNSSNKKLVYVSCKNPQVNVILNKYLNTKNNQITNNNTIPKNQSLFDEIQLILQSQFSLCIFLNNIISKLKDFKLTTPLLNEKCRIIFSKHLQNIKETIYKQLIESDNKFKFKDWQLFCKENAYSRFSAKFLLENNQFTKTCLEYNQMIKSNKSLIIEYQKYDSEFYQILFGLEWKVIKKIIRNLIIEFNHIIAQNIDTSNLCNKINKSQQVEIFFLQQLYYYFEIVDKYYLKEFDEKKFAQESKIQQYMVLKELKISDYLELRQIIKRLMKS</sequence>
<keyword evidence="2 5" id="KW-0547">Nucleotide-binding</keyword>
<name>A0A8S1JXN8_PARPR</name>
<evidence type="ECO:0000256" key="2">
    <source>
        <dbReference type="ARBA" id="ARBA00022741"/>
    </source>
</evidence>
<dbReference type="InterPro" id="IPR008271">
    <property type="entry name" value="Ser/Thr_kinase_AS"/>
</dbReference>
<evidence type="ECO:0000259" key="7">
    <source>
        <dbReference type="PROSITE" id="PS50011"/>
    </source>
</evidence>
<evidence type="ECO:0000256" key="3">
    <source>
        <dbReference type="ARBA" id="ARBA00022777"/>
    </source>
</evidence>
<dbReference type="EMBL" id="CAJJDM010000006">
    <property type="protein sequence ID" value="CAD8045460.1"/>
    <property type="molecule type" value="Genomic_DNA"/>
</dbReference>
<evidence type="ECO:0000256" key="5">
    <source>
        <dbReference type="PROSITE-ProRule" id="PRU10141"/>
    </source>
</evidence>
<dbReference type="InterPro" id="IPR045269">
    <property type="entry name" value="Atg1-like"/>
</dbReference>
<proteinExistence type="predicted"/>
<protein>
    <recommendedName>
        <fullName evidence="7">Protein kinase domain-containing protein</fullName>
    </recommendedName>
</protein>
<dbReference type="GO" id="GO:0000045">
    <property type="term" value="P:autophagosome assembly"/>
    <property type="evidence" value="ECO:0007669"/>
    <property type="project" value="TreeGrafter"/>
</dbReference>
<feature type="domain" description="Protein kinase" evidence="7">
    <location>
        <begin position="13"/>
        <end position="261"/>
    </location>
</feature>
<feature type="compositionally biased region" description="Polar residues" evidence="6">
    <location>
        <begin position="277"/>
        <end position="296"/>
    </location>
</feature>
<dbReference type="PROSITE" id="PS00107">
    <property type="entry name" value="PROTEIN_KINASE_ATP"/>
    <property type="match status" value="1"/>
</dbReference>
<dbReference type="PROSITE" id="PS00108">
    <property type="entry name" value="PROTEIN_KINASE_ST"/>
    <property type="match status" value="1"/>
</dbReference>
<evidence type="ECO:0000313" key="9">
    <source>
        <dbReference type="Proteomes" id="UP000688137"/>
    </source>
</evidence>
<keyword evidence="4 5" id="KW-0067">ATP-binding</keyword>
<comment type="caution">
    <text evidence="8">The sequence shown here is derived from an EMBL/GenBank/DDBJ whole genome shotgun (WGS) entry which is preliminary data.</text>
</comment>
<gene>
    <name evidence="8" type="ORF">PPRIM_AZ9-3.1.T0090430</name>
</gene>
<dbReference type="GO" id="GO:0005829">
    <property type="term" value="C:cytosol"/>
    <property type="evidence" value="ECO:0007669"/>
    <property type="project" value="TreeGrafter"/>
</dbReference>
<evidence type="ECO:0000256" key="6">
    <source>
        <dbReference type="SAM" id="MobiDB-lite"/>
    </source>
</evidence>
<dbReference type="AlphaFoldDB" id="A0A8S1JXN8"/>
<feature type="region of interest" description="Disordered" evidence="6">
    <location>
        <begin position="275"/>
        <end position="296"/>
    </location>
</feature>
<dbReference type="GO" id="GO:0005776">
    <property type="term" value="C:autophagosome"/>
    <property type="evidence" value="ECO:0007669"/>
    <property type="project" value="TreeGrafter"/>
</dbReference>
<dbReference type="GO" id="GO:0005524">
    <property type="term" value="F:ATP binding"/>
    <property type="evidence" value="ECO:0007669"/>
    <property type="project" value="UniProtKB-UniRule"/>
</dbReference>
<feature type="binding site" evidence="5">
    <location>
        <position position="42"/>
    </location>
    <ligand>
        <name>ATP</name>
        <dbReference type="ChEBI" id="CHEBI:30616"/>
    </ligand>
</feature>
<dbReference type="Pfam" id="PF00069">
    <property type="entry name" value="Pkinase"/>
    <property type="match status" value="1"/>
</dbReference>
<accession>A0A8S1JXN8</accession>
<dbReference type="FunFam" id="1.10.510.10:FF:000771">
    <property type="entry name" value="Uncharacterized protein"/>
    <property type="match status" value="1"/>
</dbReference>
<dbReference type="GO" id="GO:0010506">
    <property type="term" value="P:regulation of autophagy"/>
    <property type="evidence" value="ECO:0007669"/>
    <property type="project" value="InterPro"/>
</dbReference>
<evidence type="ECO:0000256" key="1">
    <source>
        <dbReference type="ARBA" id="ARBA00022679"/>
    </source>
</evidence>
<dbReference type="PANTHER" id="PTHR24348:SF22">
    <property type="entry name" value="NON-SPECIFIC SERINE_THREONINE PROTEIN KINASE"/>
    <property type="match status" value="1"/>
</dbReference>
<dbReference type="PANTHER" id="PTHR24348">
    <property type="entry name" value="SERINE/THREONINE-PROTEIN KINASE UNC-51-RELATED"/>
    <property type="match status" value="1"/>
</dbReference>